<evidence type="ECO:0000313" key="3">
    <source>
        <dbReference type="EMBL" id="KAJ3506939.1"/>
    </source>
</evidence>
<proteinExistence type="predicted"/>
<accession>A0A9W8JYH6</accession>
<evidence type="ECO:0000259" key="2">
    <source>
        <dbReference type="Pfam" id="PF00775"/>
    </source>
</evidence>
<feature type="chain" id="PRO_5040764881" description="Intradiol ring-cleavage dioxygenases domain-containing protein" evidence="1">
    <location>
        <begin position="19"/>
        <end position="295"/>
    </location>
</feature>
<dbReference type="Pfam" id="PF00775">
    <property type="entry name" value="Dioxygenase_C"/>
    <property type="match status" value="1"/>
</dbReference>
<keyword evidence="1" id="KW-0732">Signal</keyword>
<comment type="caution">
    <text evidence="3">The sequence shown here is derived from an EMBL/GenBank/DDBJ whole genome shotgun (WGS) entry which is preliminary data.</text>
</comment>
<dbReference type="InterPro" id="IPR000627">
    <property type="entry name" value="Intradiol_dOase_C"/>
</dbReference>
<sequence>MHFANLLPIVVFATAVFAHPGTHGELVDRAVHEARILQARKCANEIAQFEQMRRELRDPQLKKRQTATTTAPTPHYTTIQNSTCITAPEVVEGPYYIGNEYIRYDLRETQPGVKLVLDVGVIDTTTCRPFTNAFVELWAANSTGVYGGYGAGGDVKEDTFLRGGHFTNDQGIVELTTSYPGFYQGRTAHIHAMVHKNSQQQSNGTIISASGTLTHIGQFFFDEPWNDKVYATSPYTLNTQRRTLNSQDGILRSAGAAAFVNLQNLRNSLNDGLLGYITVAVDGSKAYTFQNKNVL</sequence>
<dbReference type="Proteomes" id="UP001148786">
    <property type="component" value="Unassembled WGS sequence"/>
</dbReference>
<protein>
    <recommendedName>
        <fullName evidence="2">Intradiol ring-cleavage dioxygenases domain-containing protein</fullName>
    </recommendedName>
</protein>
<evidence type="ECO:0000256" key="1">
    <source>
        <dbReference type="SAM" id="SignalP"/>
    </source>
</evidence>
<dbReference type="EMBL" id="JANKHO010000710">
    <property type="protein sequence ID" value="KAJ3506939.1"/>
    <property type="molecule type" value="Genomic_DNA"/>
</dbReference>
<dbReference type="SUPFAM" id="SSF49482">
    <property type="entry name" value="Aromatic compound dioxygenase"/>
    <property type="match status" value="1"/>
</dbReference>
<name>A0A9W8JYH6_9AGAR</name>
<dbReference type="Gene3D" id="2.60.130.10">
    <property type="entry name" value="Aromatic compound dioxygenase"/>
    <property type="match status" value="1"/>
</dbReference>
<reference evidence="3" key="1">
    <citation type="submission" date="2022-07" db="EMBL/GenBank/DDBJ databases">
        <title>Genome Sequence of Agrocybe chaxingu.</title>
        <authorList>
            <person name="Buettner E."/>
        </authorList>
    </citation>
    <scope>NUCLEOTIDE SEQUENCE</scope>
    <source>
        <strain evidence="3">MP-N11</strain>
    </source>
</reference>
<dbReference type="OrthoDB" id="121380at2759"/>
<feature type="signal peptide" evidence="1">
    <location>
        <begin position="1"/>
        <end position="18"/>
    </location>
</feature>
<dbReference type="InterPro" id="IPR015889">
    <property type="entry name" value="Intradiol_dOase_core"/>
</dbReference>
<dbReference type="AlphaFoldDB" id="A0A9W8JYH6"/>
<gene>
    <name evidence="3" type="ORF">NLJ89_g6581</name>
</gene>
<evidence type="ECO:0000313" key="4">
    <source>
        <dbReference type="Proteomes" id="UP001148786"/>
    </source>
</evidence>
<organism evidence="3 4">
    <name type="scientific">Agrocybe chaxingu</name>
    <dbReference type="NCBI Taxonomy" id="84603"/>
    <lineage>
        <taxon>Eukaryota</taxon>
        <taxon>Fungi</taxon>
        <taxon>Dikarya</taxon>
        <taxon>Basidiomycota</taxon>
        <taxon>Agaricomycotina</taxon>
        <taxon>Agaricomycetes</taxon>
        <taxon>Agaricomycetidae</taxon>
        <taxon>Agaricales</taxon>
        <taxon>Agaricineae</taxon>
        <taxon>Strophariaceae</taxon>
        <taxon>Agrocybe</taxon>
    </lineage>
</organism>
<feature type="domain" description="Intradiol ring-cleavage dioxygenases" evidence="2">
    <location>
        <begin position="92"/>
        <end position="222"/>
    </location>
</feature>
<keyword evidence="4" id="KW-1185">Reference proteome</keyword>
<dbReference type="PANTHER" id="PTHR34315:SF1">
    <property type="entry name" value="INTRADIOL RING-CLEAVAGE DIOXYGENASES DOMAIN-CONTAINING PROTEIN-RELATED"/>
    <property type="match status" value="1"/>
</dbReference>
<dbReference type="PANTHER" id="PTHR34315">
    <property type="match status" value="1"/>
</dbReference>
<dbReference type="GO" id="GO:0008199">
    <property type="term" value="F:ferric iron binding"/>
    <property type="evidence" value="ECO:0007669"/>
    <property type="project" value="InterPro"/>
</dbReference>
<dbReference type="GO" id="GO:0016702">
    <property type="term" value="F:oxidoreductase activity, acting on single donors with incorporation of molecular oxygen, incorporation of two atoms of oxygen"/>
    <property type="evidence" value="ECO:0007669"/>
    <property type="project" value="InterPro"/>
</dbReference>